<dbReference type="InterPro" id="IPR016187">
    <property type="entry name" value="CTDL_fold"/>
</dbReference>
<dbReference type="InterPro" id="IPR042095">
    <property type="entry name" value="SUMF_sf"/>
</dbReference>
<dbReference type="Proteomes" id="UP000588068">
    <property type="component" value="Unassembled WGS sequence"/>
</dbReference>
<feature type="signal peptide" evidence="1">
    <location>
        <begin position="1"/>
        <end position="19"/>
    </location>
</feature>
<dbReference type="EMBL" id="JACHHZ010000001">
    <property type="protein sequence ID" value="MBB6092123.1"/>
    <property type="molecule type" value="Genomic_DNA"/>
</dbReference>
<dbReference type="PANTHER" id="PTHR23150:SF19">
    <property type="entry name" value="FORMYLGLYCINE-GENERATING ENZYME"/>
    <property type="match status" value="1"/>
</dbReference>
<evidence type="ECO:0000313" key="4">
    <source>
        <dbReference type="Proteomes" id="UP000588068"/>
    </source>
</evidence>
<dbReference type="GO" id="GO:0120147">
    <property type="term" value="F:formylglycine-generating oxidase activity"/>
    <property type="evidence" value="ECO:0007669"/>
    <property type="project" value="TreeGrafter"/>
</dbReference>
<reference evidence="3 4" key="1">
    <citation type="submission" date="2020-08" db="EMBL/GenBank/DDBJ databases">
        <title>Genomic Encyclopedia of Type Strains, Phase IV (KMG-IV): sequencing the most valuable type-strain genomes for metagenomic binning, comparative biology and taxonomic classification.</title>
        <authorList>
            <person name="Goeker M."/>
        </authorList>
    </citation>
    <scope>NUCLEOTIDE SEQUENCE [LARGE SCALE GENOMIC DNA]</scope>
    <source>
        <strain evidence="3 4">DSM 26723</strain>
    </source>
</reference>
<accession>A0A841HHH1</accession>
<dbReference type="SUPFAM" id="SSF56436">
    <property type="entry name" value="C-type lectin-like"/>
    <property type="match status" value="1"/>
</dbReference>
<name>A0A841HHH1_9GAMM</name>
<dbReference type="PANTHER" id="PTHR23150">
    <property type="entry name" value="SULFATASE MODIFYING FACTOR 1, 2"/>
    <property type="match status" value="1"/>
</dbReference>
<feature type="domain" description="Sulfatase-modifying factor enzyme-like" evidence="2">
    <location>
        <begin position="30"/>
        <end position="260"/>
    </location>
</feature>
<dbReference type="InterPro" id="IPR005532">
    <property type="entry name" value="SUMF_dom"/>
</dbReference>
<keyword evidence="1" id="KW-0732">Signal</keyword>
<evidence type="ECO:0000259" key="2">
    <source>
        <dbReference type="Pfam" id="PF03781"/>
    </source>
</evidence>
<comment type="caution">
    <text evidence="3">The sequence shown here is derived from an EMBL/GenBank/DDBJ whole genome shotgun (WGS) entry which is preliminary data.</text>
</comment>
<gene>
    <name evidence="3" type="ORF">HNQ60_000969</name>
</gene>
<keyword evidence="4" id="KW-1185">Reference proteome</keyword>
<dbReference type="Gene3D" id="3.90.1580.10">
    <property type="entry name" value="paralog of FGE (formylglycine-generating enzyme)"/>
    <property type="match status" value="1"/>
</dbReference>
<evidence type="ECO:0000313" key="3">
    <source>
        <dbReference type="EMBL" id="MBB6092123.1"/>
    </source>
</evidence>
<evidence type="ECO:0000256" key="1">
    <source>
        <dbReference type="SAM" id="SignalP"/>
    </source>
</evidence>
<feature type="chain" id="PRO_5032596746" evidence="1">
    <location>
        <begin position="20"/>
        <end position="260"/>
    </location>
</feature>
<protein>
    <submittedName>
        <fullName evidence="3">Formylglycine-generating enzyme required for sulfatase activity</fullName>
    </submittedName>
</protein>
<proteinExistence type="predicted"/>
<organism evidence="3 4">
    <name type="scientific">Povalibacter uvarum</name>
    <dbReference type="NCBI Taxonomy" id="732238"/>
    <lineage>
        <taxon>Bacteria</taxon>
        <taxon>Pseudomonadati</taxon>
        <taxon>Pseudomonadota</taxon>
        <taxon>Gammaproteobacteria</taxon>
        <taxon>Steroidobacterales</taxon>
        <taxon>Steroidobacteraceae</taxon>
        <taxon>Povalibacter</taxon>
    </lineage>
</organism>
<dbReference type="Pfam" id="PF03781">
    <property type="entry name" value="FGE-sulfatase"/>
    <property type="match status" value="1"/>
</dbReference>
<sequence length="260" mass="29007">MKTLIVAAALSLAWASGFAANLRAEGTQRPAMMRVAAGEFESVLPVAPGKNRVRVASFEMDAVPVTNAQFAAFVAANPKWRRDRVSRLMADPQYLAHWQTPTTPVAAERNQPVIRVSWYAARAYCESREARLPTWYEWEWAAAANESKADARNDPRWTQQILAWYSQPAGALPDVGSRPANIHGVRDLHGVVWEWVEDYNGLMVAGDNRQQAEADDTRFCGPGALTMEQKEQYATLMRIAMLSSLKAEFTTATMGFRCVR</sequence>
<dbReference type="RefSeq" id="WP_221304015.1">
    <property type="nucleotide sequence ID" value="NZ_JACHHZ010000001.1"/>
</dbReference>
<dbReference type="InterPro" id="IPR051043">
    <property type="entry name" value="Sulfatase_Mod_Factor_Kinase"/>
</dbReference>
<dbReference type="AlphaFoldDB" id="A0A841HHH1"/>